<evidence type="ECO:0008006" key="4">
    <source>
        <dbReference type="Google" id="ProtNLM"/>
    </source>
</evidence>
<gene>
    <name evidence="2" type="ORF">BBEV_0879</name>
</gene>
<evidence type="ECO:0000313" key="3">
    <source>
        <dbReference type="Proteomes" id="UP000094463"/>
    </source>
</evidence>
<proteinExistence type="predicted"/>
<keyword evidence="1" id="KW-1133">Transmembrane helix</keyword>
<dbReference type="OrthoDB" id="2453019at2"/>
<dbReference type="AlphaFoldDB" id="A0A1D7QTC0"/>
<accession>A0A1D7QTC0</accession>
<dbReference type="EMBL" id="CP012502">
    <property type="protein sequence ID" value="AOM82250.1"/>
    <property type="molecule type" value="Genomic_DNA"/>
</dbReference>
<reference evidence="2 3" key="1">
    <citation type="submission" date="2015-08" db="EMBL/GenBank/DDBJ databases">
        <title>The complete genome sequence of Bacillus beveridgei MLTeJB.</title>
        <authorList>
            <person name="Hanson T.E."/>
            <person name="Mesa C."/>
            <person name="Basesman S.M."/>
            <person name="Oremland R.S."/>
        </authorList>
    </citation>
    <scope>NUCLEOTIDE SEQUENCE [LARGE SCALE GENOMIC DNA]</scope>
    <source>
        <strain evidence="2 3">MLTeJB</strain>
    </source>
</reference>
<dbReference type="InterPro" id="IPR025618">
    <property type="entry name" value="YtpI"/>
</dbReference>
<organism evidence="2 3">
    <name type="scientific">Salisediminibacterium beveridgei</name>
    <dbReference type="NCBI Taxonomy" id="632773"/>
    <lineage>
        <taxon>Bacteria</taxon>
        <taxon>Bacillati</taxon>
        <taxon>Bacillota</taxon>
        <taxon>Bacilli</taxon>
        <taxon>Bacillales</taxon>
        <taxon>Bacillaceae</taxon>
        <taxon>Salisediminibacterium</taxon>
    </lineage>
</organism>
<dbReference type="Proteomes" id="UP000094463">
    <property type="component" value="Chromosome"/>
</dbReference>
<name>A0A1D7QTC0_9BACI</name>
<feature type="transmembrane region" description="Helical" evidence="1">
    <location>
        <begin position="6"/>
        <end position="23"/>
    </location>
</feature>
<feature type="transmembrane region" description="Helical" evidence="1">
    <location>
        <begin position="60"/>
        <end position="80"/>
    </location>
</feature>
<dbReference type="KEGG" id="bbev:BBEV_0879"/>
<keyword evidence="1" id="KW-0812">Transmembrane</keyword>
<evidence type="ECO:0000256" key="1">
    <source>
        <dbReference type="SAM" id="Phobius"/>
    </source>
</evidence>
<sequence length="98" mass="11082">MFGAITIIGFLMIFLYFKVYQYRSQHEAIRRSYGAKSNIAIGFFFISFAINSYVQLQSSVAAFVLVAFVAFGGVNIFLGYKHFKALQPYVEKALAEKS</sequence>
<feature type="transmembrane region" description="Helical" evidence="1">
    <location>
        <begin position="35"/>
        <end position="54"/>
    </location>
</feature>
<evidence type="ECO:0000313" key="2">
    <source>
        <dbReference type="EMBL" id="AOM82250.1"/>
    </source>
</evidence>
<keyword evidence="1" id="KW-0472">Membrane</keyword>
<keyword evidence="3" id="KW-1185">Reference proteome</keyword>
<protein>
    <recommendedName>
        <fullName evidence="4">YtpI-like protein</fullName>
    </recommendedName>
</protein>
<dbReference type="Pfam" id="PF14007">
    <property type="entry name" value="YtpI"/>
    <property type="match status" value="1"/>
</dbReference>